<evidence type="ECO:0000313" key="5">
    <source>
        <dbReference type="Proteomes" id="UP000070442"/>
    </source>
</evidence>
<dbReference type="PRINTS" id="PR00625">
    <property type="entry name" value="JDOMAIN"/>
</dbReference>
<dbReference type="EMBL" id="LSDG01000043">
    <property type="protein sequence ID" value="KXB65366.1"/>
    <property type="molecule type" value="Genomic_DNA"/>
</dbReference>
<dbReference type="Gene3D" id="1.10.287.110">
    <property type="entry name" value="DnaJ domain"/>
    <property type="match status" value="1"/>
</dbReference>
<dbReference type="GO" id="GO:0006457">
    <property type="term" value="P:protein folding"/>
    <property type="evidence" value="ECO:0007669"/>
    <property type="project" value="InterPro"/>
</dbReference>
<dbReference type="RefSeq" id="WP_068368950.1">
    <property type="nucleotide sequence ID" value="NZ_KQ960181.1"/>
</dbReference>
<dbReference type="PANTHER" id="PTHR44145">
    <property type="entry name" value="DNAJ HOMOLOG SUBFAMILY A MEMBER 3, MITOCHONDRIAL"/>
    <property type="match status" value="1"/>
</dbReference>
<comment type="caution">
    <text evidence="4">The sequence shown here is derived from an EMBL/GenBank/DDBJ whole genome shotgun (WGS) entry which is preliminary data.</text>
</comment>
<proteinExistence type="predicted"/>
<evidence type="ECO:0000259" key="3">
    <source>
        <dbReference type="PROSITE" id="PS50076"/>
    </source>
</evidence>
<dbReference type="STRING" id="755172.HMPREF1863_01462"/>
<dbReference type="InterPro" id="IPR008971">
    <property type="entry name" value="HSP40/DnaJ_pept-bd"/>
</dbReference>
<dbReference type="AlphaFoldDB" id="A0A134ACD1"/>
<dbReference type="InterPro" id="IPR051938">
    <property type="entry name" value="Apopto_cytoskel_mod"/>
</dbReference>
<feature type="domain" description="J" evidence="3">
    <location>
        <begin position="5"/>
        <end position="70"/>
    </location>
</feature>
<dbReference type="PROSITE" id="PS00636">
    <property type="entry name" value="DNAJ_1"/>
    <property type="match status" value="1"/>
</dbReference>
<protein>
    <submittedName>
        <fullName evidence="4">DnaJ domain protein</fullName>
    </submittedName>
</protein>
<dbReference type="Pfam" id="PF00226">
    <property type="entry name" value="DnaJ"/>
    <property type="match status" value="1"/>
</dbReference>
<sequence>MEYKDYYKVLGVDKSADGKTIKKAYRKLAKQYHPDLHPDDKKAQEKFKEINEAYEVLSDPEKRKTYDTFGSSGNFTGGMNFDPSQYGYSYTTGGGDFSDFFDMFFGGGATSAGGSSKRRSRSFNMSDIFGGFSGGATSGGGRRNPRTQYNTDLTVSLRDAFKGVDRKVSLTINGQAVDVLVKVPAGITEGKKVKVRGDKFGVDGDILFKIHINLPKGTTMDGLDLTVQKDIYPWEAYFGDRVEVDLPAGKLRVKVPEKTKGGSKLRLAKKGFKDLKKHEGDAYIQFNIINPTSLSAEEEAQYKAMGEKYKH</sequence>
<dbReference type="GO" id="GO:0006260">
    <property type="term" value="P:DNA replication"/>
    <property type="evidence" value="ECO:0007669"/>
    <property type="project" value="UniProtKB-KW"/>
</dbReference>
<dbReference type="PANTHER" id="PTHR44145:SF3">
    <property type="entry name" value="DNAJ HOMOLOG SUBFAMILY A MEMBER 3, MITOCHONDRIAL"/>
    <property type="match status" value="1"/>
</dbReference>
<name>A0A134ACD1_9FIRM</name>
<dbReference type="SUPFAM" id="SSF46565">
    <property type="entry name" value="Chaperone J-domain"/>
    <property type="match status" value="1"/>
</dbReference>
<dbReference type="SMART" id="SM00271">
    <property type="entry name" value="DnaJ"/>
    <property type="match status" value="1"/>
</dbReference>
<dbReference type="GO" id="GO:0051082">
    <property type="term" value="F:unfolded protein binding"/>
    <property type="evidence" value="ECO:0007669"/>
    <property type="project" value="InterPro"/>
</dbReference>
<dbReference type="PATRIC" id="fig|755172.3.peg.1423"/>
<dbReference type="FunFam" id="1.10.287.110:FF:000034">
    <property type="entry name" value="Chaperone protein DnaJ"/>
    <property type="match status" value="1"/>
</dbReference>
<evidence type="ECO:0000256" key="1">
    <source>
        <dbReference type="ARBA" id="ARBA00022705"/>
    </source>
</evidence>
<dbReference type="OrthoDB" id="9779889at2"/>
<dbReference type="PROSITE" id="PS50076">
    <property type="entry name" value="DNAJ_2"/>
    <property type="match status" value="1"/>
</dbReference>
<gene>
    <name evidence="4" type="ORF">HMPREF1863_01462</name>
</gene>
<dbReference type="Gene3D" id="2.60.260.20">
    <property type="entry name" value="Urease metallochaperone UreE, N-terminal domain"/>
    <property type="match status" value="2"/>
</dbReference>
<dbReference type="CDD" id="cd06257">
    <property type="entry name" value="DnaJ"/>
    <property type="match status" value="1"/>
</dbReference>
<dbReference type="Proteomes" id="UP000070442">
    <property type="component" value="Unassembled WGS sequence"/>
</dbReference>
<reference evidence="5" key="1">
    <citation type="submission" date="2016-01" db="EMBL/GenBank/DDBJ databases">
        <authorList>
            <person name="Mitreva M."/>
            <person name="Pepin K.H."/>
            <person name="Mihindukulasuriya K.A."/>
            <person name="Fulton R."/>
            <person name="Fronick C."/>
            <person name="O'Laughlin M."/>
            <person name="Miner T."/>
            <person name="Herter B."/>
            <person name="Rosa B.A."/>
            <person name="Cordes M."/>
            <person name="Tomlinson C."/>
            <person name="Wollam A."/>
            <person name="Palsikar V.B."/>
            <person name="Mardis E.R."/>
            <person name="Wilson R.K."/>
        </authorList>
    </citation>
    <scope>NUCLEOTIDE SEQUENCE [LARGE SCALE GENOMIC DNA]</scope>
    <source>
        <strain evidence="5">DNF00729</strain>
    </source>
</reference>
<dbReference type="SUPFAM" id="SSF49493">
    <property type="entry name" value="HSP40/DnaJ peptide-binding domain"/>
    <property type="match status" value="2"/>
</dbReference>
<keyword evidence="1" id="KW-0235">DNA replication</keyword>
<dbReference type="InterPro" id="IPR036869">
    <property type="entry name" value="J_dom_sf"/>
</dbReference>
<organism evidence="4 5">
    <name type="scientific">Aedoeadaptatus coxii</name>
    <dbReference type="NCBI Taxonomy" id="755172"/>
    <lineage>
        <taxon>Bacteria</taxon>
        <taxon>Bacillati</taxon>
        <taxon>Bacillota</taxon>
        <taxon>Tissierellia</taxon>
        <taxon>Tissierellales</taxon>
        <taxon>Peptoniphilaceae</taxon>
        <taxon>Aedoeadaptatus</taxon>
    </lineage>
</organism>
<dbReference type="Pfam" id="PF01556">
    <property type="entry name" value="DnaJ_C"/>
    <property type="match status" value="1"/>
</dbReference>
<keyword evidence="5" id="KW-1185">Reference proteome</keyword>
<evidence type="ECO:0000256" key="2">
    <source>
        <dbReference type="ARBA" id="ARBA00023186"/>
    </source>
</evidence>
<evidence type="ECO:0000313" key="4">
    <source>
        <dbReference type="EMBL" id="KXB65366.1"/>
    </source>
</evidence>
<dbReference type="InterPro" id="IPR001623">
    <property type="entry name" value="DnaJ_domain"/>
</dbReference>
<keyword evidence="2" id="KW-0143">Chaperone</keyword>
<accession>A0A134ACD1</accession>
<dbReference type="CDD" id="cd10747">
    <property type="entry name" value="DnaJ_C"/>
    <property type="match status" value="1"/>
</dbReference>
<dbReference type="InterPro" id="IPR002939">
    <property type="entry name" value="DnaJ_C"/>
</dbReference>
<dbReference type="InterPro" id="IPR018253">
    <property type="entry name" value="DnaJ_domain_CS"/>
</dbReference>